<gene>
    <name evidence="1" type="ORF">PPNO1_LOCUS3794</name>
</gene>
<name>A0A9P1H283_9PEZI</name>
<dbReference type="EMBL" id="CALLCH030000010">
    <property type="protein sequence ID" value="CAI4214061.1"/>
    <property type="molecule type" value="Genomic_DNA"/>
</dbReference>
<comment type="caution">
    <text evidence="1">The sequence shown here is derived from an EMBL/GenBank/DDBJ whole genome shotgun (WGS) entry which is preliminary data.</text>
</comment>
<evidence type="ECO:0000313" key="1">
    <source>
        <dbReference type="EMBL" id="CAI4214061.1"/>
    </source>
</evidence>
<dbReference type="Proteomes" id="UP000838763">
    <property type="component" value="Unassembled WGS sequence"/>
</dbReference>
<accession>A0A9P1H283</accession>
<protein>
    <submittedName>
        <fullName evidence="1">Uncharacterized protein</fullName>
    </submittedName>
</protein>
<organism evidence="1 2">
    <name type="scientific">Parascedosporium putredinis</name>
    <dbReference type="NCBI Taxonomy" id="1442378"/>
    <lineage>
        <taxon>Eukaryota</taxon>
        <taxon>Fungi</taxon>
        <taxon>Dikarya</taxon>
        <taxon>Ascomycota</taxon>
        <taxon>Pezizomycotina</taxon>
        <taxon>Sordariomycetes</taxon>
        <taxon>Hypocreomycetidae</taxon>
        <taxon>Microascales</taxon>
        <taxon>Microascaceae</taxon>
        <taxon>Parascedosporium</taxon>
    </lineage>
</organism>
<keyword evidence="2" id="KW-1185">Reference proteome</keyword>
<dbReference type="AlphaFoldDB" id="A0A9P1H283"/>
<dbReference type="OrthoDB" id="4757095at2759"/>
<proteinExistence type="predicted"/>
<reference evidence="1" key="1">
    <citation type="submission" date="2022-11" db="EMBL/GenBank/DDBJ databases">
        <authorList>
            <person name="Scott C."/>
            <person name="Bruce N."/>
        </authorList>
    </citation>
    <scope>NUCLEOTIDE SEQUENCE</scope>
</reference>
<sequence>MNHWECEAKVFEAAFMARRVTPEEEWFCGCAMAQFRTKKPFLPMLLTCKQIVQRYMECVESIYKSITFVFLDQVTLERFFGTCAKPTLANSPFLRYTPRVEISLPVSFTQLQGCSYNFDTNHGHWRPENFCPRPSWTRPHSHTPTISTVGENLDPRCEMVITSALSGGVGPEFGYLTGDDIFHPKVRVWKRYVGDLFLAGYGRRFPSLGAIVYSPQRYVAYVP</sequence>
<evidence type="ECO:0000313" key="2">
    <source>
        <dbReference type="Proteomes" id="UP000838763"/>
    </source>
</evidence>